<dbReference type="Proteomes" id="UP001153069">
    <property type="component" value="Unassembled WGS sequence"/>
</dbReference>
<dbReference type="SUPFAM" id="SSF81383">
    <property type="entry name" value="F-box domain"/>
    <property type="match status" value="1"/>
</dbReference>
<reference evidence="2" key="1">
    <citation type="submission" date="2020-06" db="EMBL/GenBank/DDBJ databases">
        <authorList>
            <consortium name="Plant Systems Biology data submission"/>
        </authorList>
    </citation>
    <scope>NUCLEOTIDE SEQUENCE</scope>
    <source>
        <strain evidence="2">D6</strain>
    </source>
</reference>
<protein>
    <recommendedName>
        <fullName evidence="1">F-box domain-containing protein</fullName>
    </recommendedName>
</protein>
<sequence length="268" mass="30544">MENSTTTQLCALEAYLPPSFLVNVLAFLDVASRFRFAASSRAFREIVFGPEQQERGIDDSVKSIWAYMDFSTCTQRDRDRLTDYELRLILKRVNALEFTKGLFLEACVNLTGIGLAGLHGSNVLEEITMVSRNLNVSKEFLDRIFRPMAARKLCYINIQSMYANGTMNWKMDSRRQLEPCRRCGIWKYDCALSPCYKCGTHLCHSCSSPTTRFNKCALCAAMMVCLPCYDRYHRRGTSIVLHRFCKPCKTNLEAGVWTKNRSNQLGGG</sequence>
<organism evidence="2 3">
    <name type="scientific">Seminavis robusta</name>
    <dbReference type="NCBI Taxonomy" id="568900"/>
    <lineage>
        <taxon>Eukaryota</taxon>
        <taxon>Sar</taxon>
        <taxon>Stramenopiles</taxon>
        <taxon>Ochrophyta</taxon>
        <taxon>Bacillariophyta</taxon>
        <taxon>Bacillariophyceae</taxon>
        <taxon>Bacillariophycidae</taxon>
        <taxon>Naviculales</taxon>
        <taxon>Naviculaceae</taxon>
        <taxon>Seminavis</taxon>
    </lineage>
</organism>
<evidence type="ECO:0000313" key="3">
    <source>
        <dbReference type="Proteomes" id="UP001153069"/>
    </source>
</evidence>
<dbReference type="CDD" id="cd09917">
    <property type="entry name" value="F-box_SF"/>
    <property type="match status" value="1"/>
</dbReference>
<evidence type="ECO:0000259" key="1">
    <source>
        <dbReference type="Pfam" id="PF00646"/>
    </source>
</evidence>
<dbReference type="Pfam" id="PF00646">
    <property type="entry name" value="F-box"/>
    <property type="match status" value="1"/>
</dbReference>
<feature type="domain" description="F-box" evidence="1">
    <location>
        <begin position="16"/>
        <end position="47"/>
    </location>
</feature>
<proteinExistence type="predicted"/>
<name>A0A9N8DKU4_9STRA</name>
<dbReference type="AlphaFoldDB" id="A0A9N8DKU4"/>
<accession>A0A9N8DKU4</accession>
<dbReference type="EMBL" id="CAICTM010000212">
    <property type="protein sequence ID" value="CAB9504932.1"/>
    <property type="molecule type" value="Genomic_DNA"/>
</dbReference>
<keyword evidence="3" id="KW-1185">Reference proteome</keyword>
<dbReference type="InterPro" id="IPR036047">
    <property type="entry name" value="F-box-like_dom_sf"/>
</dbReference>
<gene>
    <name evidence="2" type="ORF">SEMRO_213_G088610.1</name>
</gene>
<evidence type="ECO:0000313" key="2">
    <source>
        <dbReference type="EMBL" id="CAB9504932.1"/>
    </source>
</evidence>
<comment type="caution">
    <text evidence="2">The sequence shown here is derived from an EMBL/GenBank/DDBJ whole genome shotgun (WGS) entry which is preliminary data.</text>
</comment>
<dbReference type="InterPro" id="IPR001810">
    <property type="entry name" value="F-box_dom"/>
</dbReference>